<dbReference type="EC" id="1.3.1.12" evidence="3"/>
<keyword evidence="5" id="KW-0827">Tyrosine biosynthesis</keyword>
<proteinExistence type="inferred from homology"/>
<comment type="similarity">
    <text evidence="2">Belongs to the prephenate/arogenate dehydrogenase family.</text>
</comment>
<evidence type="ECO:0000313" key="12">
    <source>
        <dbReference type="EMBL" id="SHE42930.1"/>
    </source>
</evidence>
<protein>
    <recommendedName>
        <fullName evidence="4">Prephenate dehydrogenase</fullName>
        <ecNumber evidence="3">1.3.1.12</ecNumber>
    </recommendedName>
</protein>
<dbReference type="Pfam" id="PF02153">
    <property type="entry name" value="PDH_N"/>
    <property type="match status" value="1"/>
</dbReference>
<dbReference type="FunFam" id="3.40.50.720:FF:000208">
    <property type="entry name" value="Prephenate dehydrogenase"/>
    <property type="match status" value="1"/>
</dbReference>
<dbReference type="InterPro" id="IPR008927">
    <property type="entry name" value="6-PGluconate_DH-like_C_sf"/>
</dbReference>
<accession>A0A1M4TEK9</accession>
<dbReference type="InterPro" id="IPR046826">
    <property type="entry name" value="PDH_N"/>
</dbReference>
<dbReference type="InterPro" id="IPR054480">
    <property type="entry name" value="AHAS_small-like_ACT"/>
</dbReference>
<dbReference type="NCBIfam" id="NF005107">
    <property type="entry name" value="PRK06545.1-5"/>
    <property type="match status" value="1"/>
</dbReference>
<evidence type="ECO:0000256" key="4">
    <source>
        <dbReference type="ARBA" id="ARBA00016891"/>
    </source>
</evidence>
<name>A0A1M4TEK9_9BACL</name>
<dbReference type="Gene3D" id="3.30.70.260">
    <property type="match status" value="1"/>
</dbReference>
<gene>
    <name evidence="12" type="ORF">SAMN05444392_101435</name>
</gene>
<sequence length="371" mass="41305">MSERIAILGVGLIGGSIALGLKERTDHYVIGYDIAIENLDHAKRIGAIDQIARSLEEAVEQATIIVIALPVSLICETIEKLAQLSLASHTIVTDVGSTKQQIMQYGQQLIDQGVSFIGGHPMAGSHRSGMQAADSLLFENAYYILTPPTQIPLADVQRLSHLLEKATHAQLVIMDALFHDRIVGAVSHLPHIIAAGLVVQVGQYNDQNEWFHRLAAGGFRDLTRIGASHPQMWRDILMSNRNEVVQLLYDWEEQMRSFRHALENQDANWIEETFATSKKLRETLPDRNTHLIPQIFECYVDVPDHPGAIGQVALLLGEHGINLSNLAVMENREEALGVLRLSFKEEEHLRQAIRCLSDAGYPVYDEALSHI</sequence>
<comment type="catalytic activity">
    <reaction evidence="10">
        <text>prephenate + NAD(+) = 3-(4-hydroxyphenyl)pyruvate + CO2 + NADH</text>
        <dbReference type="Rhea" id="RHEA:13869"/>
        <dbReference type="ChEBI" id="CHEBI:16526"/>
        <dbReference type="ChEBI" id="CHEBI:29934"/>
        <dbReference type="ChEBI" id="CHEBI:36242"/>
        <dbReference type="ChEBI" id="CHEBI:57540"/>
        <dbReference type="ChEBI" id="CHEBI:57945"/>
        <dbReference type="EC" id="1.3.1.12"/>
    </reaction>
</comment>
<reference evidence="12 13" key="1">
    <citation type="submission" date="2016-11" db="EMBL/GenBank/DDBJ databases">
        <authorList>
            <person name="Jaros S."/>
            <person name="Januszkiewicz K."/>
            <person name="Wedrychowicz H."/>
        </authorList>
    </citation>
    <scope>NUCLEOTIDE SEQUENCE [LARGE SCALE GENOMIC DNA]</scope>
    <source>
        <strain evidence="12 13">DSM 44666</strain>
    </source>
</reference>
<keyword evidence="8" id="KW-0520">NAD</keyword>
<evidence type="ECO:0000256" key="5">
    <source>
        <dbReference type="ARBA" id="ARBA00022498"/>
    </source>
</evidence>
<dbReference type="GO" id="GO:0008977">
    <property type="term" value="F:prephenate dehydrogenase (NAD+) activity"/>
    <property type="evidence" value="ECO:0007669"/>
    <property type="project" value="UniProtKB-EC"/>
</dbReference>
<dbReference type="SUPFAM" id="SSF48179">
    <property type="entry name" value="6-phosphogluconate dehydrogenase C-terminal domain-like"/>
    <property type="match status" value="1"/>
</dbReference>
<dbReference type="OrthoDB" id="9802008at2"/>
<dbReference type="SUPFAM" id="SSF51735">
    <property type="entry name" value="NAD(P)-binding Rossmann-fold domains"/>
    <property type="match status" value="1"/>
</dbReference>
<dbReference type="InterPro" id="IPR003099">
    <property type="entry name" value="Prephen_DH"/>
</dbReference>
<dbReference type="PROSITE" id="PS51176">
    <property type="entry name" value="PDH_ADH"/>
    <property type="match status" value="1"/>
</dbReference>
<dbReference type="Gene3D" id="1.10.3660.10">
    <property type="entry name" value="6-phosphogluconate dehydrogenase C-terminal like domain"/>
    <property type="match status" value="1"/>
</dbReference>
<dbReference type="Gene3D" id="3.40.50.720">
    <property type="entry name" value="NAD(P)-binding Rossmann-like Domain"/>
    <property type="match status" value="1"/>
</dbReference>
<keyword evidence="6" id="KW-0028">Amino-acid biosynthesis</keyword>
<evidence type="ECO:0000256" key="3">
    <source>
        <dbReference type="ARBA" id="ARBA00012068"/>
    </source>
</evidence>
<evidence type="ECO:0000256" key="7">
    <source>
        <dbReference type="ARBA" id="ARBA00023002"/>
    </source>
</evidence>
<dbReference type="GO" id="GO:0006571">
    <property type="term" value="P:tyrosine biosynthetic process"/>
    <property type="evidence" value="ECO:0007669"/>
    <property type="project" value="UniProtKB-KW"/>
</dbReference>
<dbReference type="PANTHER" id="PTHR21363">
    <property type="entry name" value="PREPHENATE DEHYDROGENASE"/>
    <property type="match status" value="1"/>
</dbReference>
<evidence type="ECO:0000313" key="13">
    <source>
        <dbReference type="Proteomes" id="UP000184476"/>
    </source>
</evidence>
<evidence type="ECO:0000256" key="2">
    <source>
        <dbReference type="ARBA" id="ARBA00007964"/>
    </source>
</evidence>
<dbReference type="Pfam" id="PF22629">
    <property type="entry name" value="ACT_AHAS_ss"/>
    <property type="match status" value="1"/>
</dbReference>
<feature type="domain" description="Prephenate/arogenate dehydrogenase" evidence="11">
    <location>
        <begin position="3"/>
        <end position="292"/>
    </location>
</feature>
<dbReference type="SUPFAM" id="SSF55021">
    <property type="entry name" value="ACT-like"/>
    <property type="match status" value="1"/>
</dbReference>
<keyword evidence="13" id="KW-1185">Reference proteome</keyword>
<evidence type="ECO:0000256" key="10">
    <source>
        <dbReference type="ARBA" id="ARBA00049260"/>
    </source>
</evidence>
<dbReference type="PANTHER" id="PTHR21363:SF0">
    <property type="entry name" value="PREPHENATE DEHYDROGENASE [NADP(+)]"/>
    <property type="match status" value="1"/>
</dbReference>
<dbReference type="InterPro" id="IPR050812">
    <property type="entry name" value="Preph/Arog_dehydrog"/>
</dbReference>
<organism evidence="12 13">
    <name type="scientific">Seinonella peptonophila</name>
    <dbReference type="NCBI Taxonomy" id="112248"/>
    <lineage>
        <taxon>Bacteria</taxon>
        <taxon>Bacillati</taxon>
        <taxon>Bacillota</taxon>
        <taxon>Bacilli</taxon>
        <taxon>Bacillales</taxon>
        <taxon>Thermoactinomycetaceae</taxon>
        <taxon>Seinonella</taxon>
    </lineage>
</organism>
<dbReference type="STRING" id="112248.SAMN05444392_101435"/>
<dbReference type="EMBL" id="FQVL01000001">
    <property type="protein sequence ID" value="SHE42930.1"/>
    <property type="molecule type" value="Genomic_DNA"/>
</dbReference>
<evidence type="ECO:0000256" key="8">
    <source>
        <dbReference type="ARBA" id="ARBA00023027"/>
    </source>
</evidence>
<dbReference type="RefSeq" id="WP_073151250.1">
    <property type="nucleotide sequence ID" value="NZ_FQVL01000001.1"/>
</dbReference>
<keyword evidence="9" id="KW-0057">Aromatic amino acid biosynthesis</keyword>
<comment type="pathway">
    <text evidence="1">Amino-acid biosynthesis; L-tyrosine biosynthesis; (4-hydroxyphenyl)pyruvate from prephenate (NAD(+) route): step 1/1.</text>
</comment>
<evidence type="ECO:0000256" key="9">
    <source>
        <dbReference type="ARBA" id="ARBA00023141"/>
    </source>
</evidence>
<dbReference type="InterPro" id="IPR046825">
    <property type="entry name" value="PDH_C"/>
</dbReference>
<dbReference type="FunFam" id="1.10.3660.10:FF:000003">
    <property type="entry name" value="Prephenate dehydrogenase"/>
    <property type="match status" value="1"/>
</dbReference>
<dbReference type="AlphaFoldDB" id="A0A1M4TEK9"/>
<keyword evidence="7" id="KW-0560">Oxidoreductase</keyword>
<evidence type="ECO:0000256" key="1">
    <source>
        <dbReference type="ARBA" id="ARBA00005067"/>
    </source>
</evidence>
<evidence type="ECO:0000256" key="6">
    <source>
        <dbReference type="ARBA" id="ARBA00022605"/>
    </source>
</evidence>
<dbReference type="Proteomes" id="UP000184476">
    <property type="component" value="Unassembled WGS sequence"/>
</dbReference>
<dbReference type="GO" id="GO:0004665">
    <property type="term" value="F:prephenate dehydrogenase (NADP+) activity"/>
    <property type="evidence" value="ECO:0007669"/>
    <property type="project" value="InterPro"/>
</dbReference>
<evidence type="ECO:0000259" key="11">
    <source>
        <dbReference type="PROSITE" id="PS51176"/>
    </source>
</evidence>
<dbReference type="Pfam" id="PF20463">
    <property type="entry name" value="PDH_C"/>
    <property type="match status" value="1"/>
</dbReference>
<dbReference type="GO" id="GO:0070403">
    <property type="term" value="F:NAD+ binding"/>
    <property type="evidence" value="ECO:0007669"/>
    <property type="project" value="InterPro"/>
</dbReference>
<dbReference type="InterPro" id="IPR045865">
    <property type="entry name" value="ACT-like_dom_sf"/>
</dbReference>
<dbReference type="InterPro" id="IPR036291">
    <property type="entry name" value="NAD(P)-bd_dom_sf"/>
</dbReference>